<dbReference type="Pfam" id="PF03737">
    <property type="entry name" value="RraA-like"/>
    <property type="match status" value="1"/>
</dbReference>
<protein>
    <recommendedName>
        <fullName evidence="4">4-hydroxy-4-methyl-2-oxoglutarate aldolase</fullName>
        <ecNumber evidence="4">4.1.3.17</ecNumber>
    </recommendedName>
</protein>
<organism evidence="10 11">
    <name type="scientific">Thiomonas delicata</name>
    <name type="common">Thiomonas cuprina</name>
    <dbReference type="NCBI Taxonomy" id="364030"/>
    <lineage>
        <taxon>Bacteria</taxon>
        <taxon>Pseudomonadati</taxon>
        <taxon>Pseudomonadota</taxon>
        <taxon>Betaproteobacteria</taxon>
        <taxon>Burkholderiales</taxon>
        <taxon>Thiomonas</taxon>
    </lineage>
</organism>
<evidence type="ECO:0000256" key="8">
    <source>
        <dbReference type="ARBA" id="ARBA00061585"/>
    </source>
</evidence>
<evidence type="ECO:0000256" key="3">
    <source>
        <dbReference type="ARBA" id="ARBA00011643"/>
    </source>
</evidence>
<dbReference type="FunFam" id="3.50.30.40:FF:000002">
    <property type="entry name" value="4-carboxy-4-hydroxy-2-oxoadipate aldolase/oxaloacetate decarboxylase"/>
    <property type="match status" value="1"/>
</dbReference>
<dbReference type="EC" id="4.1.3.17" evidence="4"/>
<evidence type="ECO:0000256" key="7">
    <source>
        <dbReference type="ARBA" id="ARBA00023239"/>
    </source>
</evidence>
<dbReference type="AlphaFoldDB" id="A0A238D144"/>
<keyword evidence="5 9" id="KW-0479">Metal-binding</keyword>
<comment type="catalytic activity">
    <reaction evidence="1">
        <text>4-hydroxy-4-methyl-2-oxoglutarate = 2 pyruvate</text>
        <dbReference type="Rhea" id="RHEA:22748"/>
        <dbReference type="ChEBI" id="CHEBI:15361"/>
        <dbReference type="ChEBI" id="CHEBI:58276"/>
        <dbReference type="EC" id="4.1.3.17"/>
    </reaction>
</comment>
<evidence type="ECO:0000256" key="1">
    <source>
        <dbReference type="ARBA" id="ARBA00001342"/>
    </source>
</evidence>
<evidence type="ECO:0000256" key="4">
    <source>
        <dbReference type="ARBA" id="ARBA00012213"/>
    </source>
</evidence>
<feature type="binding site" evidence="9">
    <location>
        <begin position="101"/>
        <end position="104"/>
    </location>
    <ligand>
        <name>substrate</name>
    </ligand>
</feature>
<dbReference type="GO" id="GO:0046872">
    <property type="term" value="F:metal ion binding"/>
    <property type="evidence" value="ECO:0007669"/>
    <property type="project" value="UniProtKB-KW"/>
</dbReference>
<dbReference type="RefSeq" id="WP_094159389.1">
    <property type="nucleotide sequence ID" value="NZ_LT592170.1"/>
</dbReference>
<dbReference type="PANTHER" id="PTHR33254">
    <property type="entry name" value="4-HYDROXY-4-METHYL-2-OXOGLUTARATE ALDOLASE 3-RELATED"/>
    <property type="match status" value="1"/>
</dbReference>
<dbReference type="NCBIfam" id="TIGR02798">
    <property type="entry name" value="ligK_PcmE"/>
    <property type="match status" value="1"/>
</dbReference>
<evidence type="ECO:0000256" key="6">
    <source>
        <dbReference type="ARBA" id="ARBA00022842"/>
    </source>
</evidence>
<keyword evidence="6 9" id="KW-0460">Magnesium</keyword>
<dbReference type="GO" id="GO:0072329">
    <property type="term" value="P:monocarboxylic acid catabolic process"/>
    <property type="evidence" value="ECO:0007669"/>
    <property type="project" value="UniProtKB-ARBA"/>
</dbReference>
<dbReference type="CDD" id="cd16841">
    <property type="entry name" value="RraA_family"/>
    <property type="match status" value="1"/>
</dbReference>
<evidence type="ECO:0000256" key="9">
    <source>
        <dbReference type="PIRSR" id="PIRSR605493-1"/>
    </source>
</evidence>
<evidence type="ECO:0000313" key="10">
    <source>
        <dbReference type="EMBL" id="SBP86988.1"/>
    </source>
</evidence>
<dbReference type="InterPro" id="IPR014165">
    <property type="entry name" value="LigK_PcmE"/>
</dbReference>
<dbReference type="SUPFAM" id="SSF89562">
    <property type="entry name" value="RraA-like"/>
    <property type="match status" value="1"/>
</dbReference>
<dbReference type="Proteomes" id="UP000214566">
    <property type="component" value="Unassembled WGS sequence"/>
</dbReference>
<proteinExistence type="inferred from homology"/>
<dbReference type="Gene3D" id="3.50.30.40">
    <property type="entry name" value="Ribonuclease E inhibitor RraA/RraA-like"/>
    <property type="match status" value="1"/>
</dbReference>
<dbReference type="InterPro" id="IPR005493">
    <property type="entry name" value="RraA/RraA-like"/>
</dbReference>
<comment type="cofactor">
    <cofactor evidence="2 9">
        <name>Mg(2+)</name>
        <dbReference type="ChEBI" id="CHEBI:18420"/>
    </cofactor>
</comment>
<evidence type="ECO:0000256" key="5">
    <source>
        <dbReference type="ARBA" id="ARBA00022723"/>
    </source>
</evidence>
<comment type="similarity">
    <text evidence="8">Belongs to the LigK/PcmE family.</text>
</comment>
<dbReference type="GO" id="GO:0019336">
    <property type="term" value="P:phenol-containing compound catabolic process"/>
    <property type="evidence" value="ECO:0007669"/>
    <property type="project" value="UniProtKB-ARBA"/>
</dbReference>
<keyword evidence="11" id="KW-1185">Reference proteome</keyword>
<accession>A0A238D144</accession>
<dbReference type="OrthoDB" id="8717144at2"/>
<comment type="subunit">
    <text evidence="3">Homohexamer.</text>
</comment>
<reference evidence="10 11" key="1">
    <citation type="submission" date="2016-06" db="EMBL/GenBank/DDBJ databases">
        <authorList>
            <person name="Kjaerup R.B."/>
            <person name="Dalgaard T.S."/>
            <person name="Juul-Madsen H.R."/>
        </authorList>
    </citation>
    <scope>NUCLEOTIDE SEQUENCE [LARGE SCALE GENOMIC DNA]</scope>
    <source>
        <strain evidence="10 11">DSM 16361</strain>
    </source>
</reference>
<feature type="binding site" evidence="9">
    <location>
        <position position="123"/>
    </location>
    <ligand>
        <name>substrate</name>
    </ligand>
</feature>
<evidence type="ECO:0000256" key="2">
    <source>
        <dbReference type="ARBA" id="ARBA00001946"/>
    </source>
</evidence>
<name>A0A238D144_THIDL</name>
<dbReference type="PANTHER" id="PTHR33254:SF16">
    <property type="entry name" value="BLR3842 PROTEIN"/>
    <property type="match status" value="1"/>
</dbReference>
<dbReference type="NCBIfam" id="NF006731">
    <property type="entry name" value="PRK09262.1"/>
    <property type="match status" value="1"/>
</dbReference>
<feature type="binding site" evidence="9">
    <location>
        <position position="124"/>
    </location>
    <ligand>
        <name>Mg(2+)</name>
        <dbReference type="ChEBI" id="CHEBI:18420"/>
    </ligand>
</feature>
<dbReference type="EMBL" id="FLMQ01000045">
    <property type="protein sequence ID" value="SBP86988.1"/>
    <property type="molecule type" value="Genomic_DNA"/>
</dbReference>
<sequence length="231" mass="24467">MSTPLNNLGIVKRNIMRADKAAVDRLYDFGTATVHEAMGRVGLMKPYMRPIYPGAKLCGTAVTVLLQPGDNWMLHVVAEQIRGGDVVVAACTTDNEDGFFGDLLATSFKARGANGLVIDGGVRDVRDLTTMQFPVFSRAISAKGTVKATLGSVNIPVVCAGALVQPGDVVVADDDGVVIVPAALAHQVADAAAAREANEADKRQKLASGVLGLDMYKMREPLEKLGLKYID</sequence>
<evidence type="ECO:0000313" key="11">
    <source>
        <dbReference type="Proteomes" id="UP000214566"/>
    </source>
</evidence>
<keyword evidence="7 10" id="KW-0456">Lyase</keyword>
<dbReference type="InterPro" id="IPR036704">
    <property type="entry name" value="RraA/RraA-like_sf"/>
</dbReference>
<dbReference type="GO" id="GO:0042537">
    <property type="term" value="P:benzene-containing compound metabolic process"/>
    <property type="evidence" value="ECO:0007669"/>
    <property type="project" value="UniProtKB-ARBA"/>
</dbReference>
<dbReference type="GO" id="GO:0047443">
    <property type="term" value="F:4-hydroxy-4-methyl-2-oxoglutarate aldolase activity"/>
    <property type="evidence" value="ECO:0007669"/>
    <property type="project" value="UniProtKB-EC"/>
</dbReference>
<gene>
    <name evidence="10" type="primary">proA</name>
    <name evidence="10" type="ORF">THIARS_50236</name>
</gene>